<sequence>MVRDCVKIQEKSLRDFKPDVVVASSFGGAIAIECIKKGYWKGPTILLAPAQKLVAEKAGQPHLGQLPAIIDFPIHVYHGTSDKIVPCSHSEELGKHPSGLVKTKIYKGDDHVLSLHINKTELHKLIHLVYNQKTN</sequence>
<organism evidence="1">
    <name type="scientific">Arcella intermedia</name>
    <dbReference type="NCBI Taxonomy" id="1963864"/>
    <lineage>
        <taxon>Eukaryota</taxon>
        <taxon>Amoebozoa</taxon>
        <taxon>Tubulinea</taxon>
        <taxon>Elardia</taxon>
        <taxon>Arcellinida</taxon>
        <taxon>Sphaerothecina</taxon>
        <taxon>Arcellidae</taxon>
        <taxon>Arcella</taxon>
    </lineage>
</organism>
<dbReference type="AlphaFoldDB" id="A0A6B2LPU9"/>
<accession>A0A6B2LPU9</accession>
<evidence type="ECO:0008006" key="2">
    <source>
        <dbReference type="Google" id="ProtNLM"/>
    </source>
</evidence>
<name>A0A6B2LPU9_9EUKA</name>
<protein>
    <recommendedName>
        <fullName evidence="2">Serine hydrolase FSH domain-containing protein</fullName>
    </recommendedName>
</protein>
<dbReference type="SUPFAM" id="SSF53474">
    <property type="entry name" value="alpha/beta-Hydrolases"/>
    <property type="match status" value="1"/>
</dbReference>
<proteinExistence type="predicted"/>
<dbReference type="InterPro" id="IPR029058">
    <property type="entry name" value="AB_hydrolase_fold"/>
</dbReference>
<reference evidence="1" key="1">
    <citation type="journal article" date="2020" name="J. Eukaryot. Microbiol.">
        <title>De novo Sequencing, Assembly and Annotation of the Transcriptome for the Free-Living Testate Amoeba Arcella intermedia.</title>
        <authorList>
            <person name="Ribeiro G.M."/>
            <person name="Porfirio-Sousa A.L."/>
            <person name="Maurer-Alcala X.X."/>
            <person name="Katz L.A."/>
            <person name="Lahr D.J.G."/>
        </authorList>
    </citation>
    <scope>NUCLEOTIDE SEQUENCE</scope>
</reference>
<dbReference type="EMBL" id="GIBP01010087">
    <property type="protein sequence ID" value="NDV39056.1"/>
    <property type="molecule type" value="Transcribed_RNA"/>
</dbReference>
<evidence type="ECO:0000313" key="1">
    <source>
        <dbReference type="EMBL" id="NDV39056.1"/>
    </source>
</evidence>
<dbReference type="Gene3D" id="3.40.50.1820">
    <property type="entry name" value="alpha/beta hydrolase"/>
    <property type="match status" value="1"/>
</dbReference>